<name>A0A0E3QVA9_METBA</name>
<sequence length="333" mass="37946">MIVFSGLWMYEEYTGVSYEEKKVISYTQRGNYTYSAPVTKPNPLYPEGTRLEMGKPAYFFTVSPTMDVSFIYRLDATSSTDLNVEAKTMIVASDKEGYGEEQNGEGQKIFWQKSYQVGDSKSAHLKNADVFTSNFTLDIPKIQEQTKKIEDQLNYTSNPTIEIVTVINYEGKINGKDVTGTQNFAIPANISSTYYQMPEELGFVKDTYKNIRVQKDPSPSTIKFPIFLFLLNTVLIGALIPIRKMKKIDPEYIKKLENESKNSSFKEFISKGKIPENRSSLLQVEISSLEDLVNAASDMNERVIHDAGSGEYFIIHNEALYIFWDKTSKENIR</sequence>
<dbReference type="PATRIC" id="fig|1434108.4.peg.2991"/>
<reference evidence="1 2" key="1">
    <citation type="submission" date="2014-07" db="EMBL/GenBank/DDBJ databases">
        <title>Methanogenic archaea and the global carbon cycle.</title>
        <authorList>
            <person name="Henriksen J.R."/>
            <person name="Luke J."/>
            <person name="Reinhart S."/>
            <person name="Benedict M.N."/>
            <person name="Youngblut N.D."/>
            <person name="Metcalf M.E."/>
            <person name="Whitaker R.J."/>
            <person name="Metcalf W.W."/>
        </authorList>
    </citation>
    <scope>NUCLEOTIDE SEQUENCE [LARGE SCALE GENOMIC DNA]</scope>
    <source>
        <strain evidence="1 2">MS</strain>
    </source>
</reference>
<dbReference type="HOGENOM" id="CLU_038446_2_0_2"/>
<keyword evidence="2" id="KW-1185">Reference proteome</keyword>
<dbReference type="RefSeq" id="WP_048155861.1">
    <property type="nucleotide sequence ID" value="NZ_CP009528.1"/>
</dbReference>
<dbReference type="InterPro" id="IPR035185">
    <property type="entry name" value="DUF5305"/>
</dbReference>
<dbReference type="GeneID" id="24845620"/>
<protein>
    <recommendedName>
        <fullName evidence="3">DUF5305 domain-containing protein</fullName>
    </recommendedName>
</protein>
<dbReference type="Pfam" id="PF17231">
    <property type="entry name" value="DUF5305"/>
    <property type="match status" value="1"/>
</dbReference>
<evidence type="ECO:0000313" key="1">
    <source>
        <dbReference type="EMBL" id="AKB55339.1"/>
    </source>
</evidence>
<dbReference type="KEGG" id="mby:MSBRM_2341"/>
<dbReference type="AlphaFoldDB" id="A0A0E3QVA9"/>
<evidence type="ECO:0000313" key="2">
    <source>
        <dbReference type="Proteomes" id="UP000033033"/>
    </source>
</evidence>
<proteinExistence type="predicted"/>
<organism evidence="1 2">
    <name type="scientific">Methanosarcina barkeri MS</name>
    <dbReference type="NCBI Taxonomy" id="1434108"/>
    <lineage>
        <taxon>Archaea</taxon>
        <taxon>Methanobacteriati</taxon>
        <taxon>Methanobacteriota</taxon>
        <taxon>Stenosarchaea group</taxon>
        <taxon>Methanomicrobia</taxon>
        <taxon>Methanosarcinales</taxon>
        <taxon>Methanosarcinaceae</taxon>
        <taxon>Methanosarcina</taxon>
    </lineage>
</organism>
<evidence type="ECO:0008006" key="3">
    <source>
        <dbReference type="Google" id="ProtNLM"/>
    </source>
</evidence>
<dbReference type="Proteomes" id="UP000033033">
    <property type="component" value="Chromosome"/>
</dbReference>
<gene>
    <name evidence="1" type="ORF">MSBRM_2341</name>
</gene>
<dbReference type="EMBL" id="CP009528">
    <property type="protein sequence ID" value="AKB55339.1"/>
    <property type="molecule type" value="Genomic_DNA"/>
</dbReference>
<accession>A0A0E3QVA9</accession>